<dbReference type="Proteomes" id="UP001148313">
    <property type="component" value="Unassembled WGS sequence"/>
</dbReference>
<feature type="transmembrane region" description="Helical" evidence="1">
    <location>
        <begin position="6"/>
        <end position="26"/>
    </location>
</feature>
<evidence type="ECO:0000313" key="3">
    <source>
        <dbReference type="EMBL" id="MDA4843743.1"/>
    </source>
</evidence>
<dbReference type="InterPro" id="IPR029058">
    <property type="entry name" value="AB_hydrolase_fold"/>
</dbReference>
<dbReference type="GO" id="GO:0016787">
    <property type="term" value="F:hydrolase activity"/>
    <property type="evidence" value="ECO:0007669"/>
    <property type="project" value="UniProtKB-KW"/>
</dbReference>
<proteinExistence type="predicted"/>
<evidence type="ECO:0000259" key="2">
    <source>
        <dbReference type="Pfam" id="PF12146"/>
    </source>
</evidence>
<dbReference type="EMBL" id="JAPJZH010000001">
    <property type="protein sequence ID" value="MDA4843743.1"/>
    <property type="molecule type" value="Genomic_DNA"/>
</dbReference>
<evidence type="ECO:0000256" key="1">
    <source>
        <dbReference type="SAM" id="Phobius"/>
    </source>
</evidence>
<dbReference type="Gene3D" id="3.40.50.1820">
    <property type="entry name" value="alpha/beta hydrolase"/>
    <property type="match status" value="1"/>
</dbReference>
<sequence>MHWKFWLPILAIPVIYLAVALSLTLIRPEVGSAGSLNFERLISSDNTVEPTPLQTFETRDGQALSFAHYPSDSNLKVILLHGSGYHGAYLAPLADYLASTGIGDVYVPNVRGHLGSGNRRGDIDYIGQLEDDIDEVAALILQENPDARICIGGHSSGGALAMRYASGEYGSLIYCFFGLAPFLGPDAPTIPETDSGWAHISLPRIIGLSMLNTVGIHALDGLETIRFNLPEPYRDGTETLGYSWRLMTNFALNRDFEKDVAGLPGESIVFVGSDDEALNAEAFVPLFSRLDKQVQVIDGLDHFGIVLDEGVMQRLGDWLAQH</sequence>
<dbReference type="Pfam" id="PF12146">
    <property type="entry name" value="Hydrolase_4"/>
    <property type="match status" value="1"/>
</dbReference>
<comment type="caution">
    <text evidence="3">The sequence shown here is derived from an EMBL/GenBank/DDBJ whole genome shotgun (WGS) entry which is preliminary data.</text>
</comment>
<reference evidence="3" key="1">
    <citation type="submission" date="2022-11" db="EMBL/GenBank/DDBJ databases">
        <title>Hoeflea poritis sp. nov., isolated from scleractinian coral Porites lutea.</title>
        <authorList>
            <person name="Zhang G."/>
            <person name="Wei Q."/>
            <person name="Cai L."/>
        </authorList>
    </citation>
    <scope>NUCLEOTIDE SEQUENCE</scope>
    <source>
        <strain evidence="3">E7-10</strain>
    </source>
</reference>
<keyword evidence="3" id="KW-0378">Hydrolase</keyword>
<gene>
    <name evidence="3" type="ORF">OOZ53_00175</name>
</gene>
<name>A0ABT4VI61_9HYPH</name>
<feature type="domain" description="Serine aminopeptidase S33" evidence="2">
    <location>
        <begin position="76"/>
        <end position="207"/>
    </location>
</feature>
<keyword evidence="1" id="KW-1133">Transmembrane helix</keyword>
<evidence type="ECO:0000313" key="4">
    <source>
        <dbReference type="Proteomes" id="UP001148313"/>
    </source>
</evidence>
<keyword evidence="1" id="KW-0812">Transmembrane</keyword>
<dbReference type="RefSeq" id="WP_271087252.1">
    <property type="nucleotide sequence ID" value="NZ_JAPJZH010000001.1"/>
</dbReference>
<organism evidence="3 4">
    <name type="scientific">Hoeflea poritis</name>
    <dbReference type="NCBI Taxonomy" id="2993659"/>
    <lineage>
        <taxon>Bacteria</taxon>
        <taxon>Pseudomonadati</taxon>
        <taxon>Pseudomonadota</taxon>
        <taxon>Alphaproteobacteria</taxon>
        <taxon>Hyphomicrobiales</taxon>
        <taxon>Rhizobiaceae</taxon>
        <taxon>Hoeflea</taxon>
    </lineage>
</organism>
<keyword evidence="4" id="KW-1185">Reference proteome</keyword>
<dbReference type="InterPro" id="IPR022742">
    <property type="entry name" value="Hydrolase_4"/>
</dbReference>
<keyword evidence="1" id="KW-0472">Membrane</keyword>
<dbReference type="SUPFAM" id="SSF53474">
    <property type="entry name" value="alpha/beta-Hydrolases"/>
    <property type="match status" value="1"/>
</dbReference>
<protein>
    <submittedName>
        <fullName evidence="3">Alpha/beta fold hydrolase</fullName>
    </submittedName>
</protein>
<accession>A0ABT4VI61</accession>